<keyword evidence="5" id="KW-1185">Reference proteome</keyword>
<dbReference type="NCBIfam" id="TIGR01554">
    <property type="entry name" value="major_cap_HK97"/>
    <property type="match status" value="1"/>
</dbReference>
<evidence type="ECO:0000256" key="1">
    <source>
        <dbReference type="ARBA" id="ARBA00004328"/>
    </source>
</evidence>
<dbReference type="Pfam" id="PF05065">
    <property type="entry name" value="Phage_capsid"/>
    <property type="match status" value="1"/>
</dbReference>
<evidence type="ECO:0000256" key="2">
    <source>
        <dbReference type="SAM" id="Coils"/>
    </source>
</evidence>
<gene>
    <name evidence="4" type="ORF">DJFAAGMI_01873</name>
</gene>
<comment type="caution">
    <text evidence="4">The sequence shown here is derived from an EMBL/GenBank/DDBJ whole genome shotgun (WGS) entry which is preliminary data.</text>
</comment>
<evidence type="ECO:0000259" key="3">
    <source>
        <dbReference type="Pfam" id="PF05065"/>
    </source>
</evidence>
<dbReference type="RefSeq" id="WP_211456934.1">
    <property type="nucleotide sequence ID" value="NZ_JAANES010000002.1"/>
</dbReference>
<dbReference type="InterPro" id="IPR024455">
    <property type="entry name" value="Phage_capsid"/>
</dbReference>
<dbReference type="EMBL" id="JAANES010000002">
    <property type="protein sequence ID" value="MBS3019134.1"/>
    <property type="molecule type" value="Genomic_DNA"/>
</dbReference>
<name>A0ABS5LRZ4_9BURK</name>
<feature type="domain" description="Phage capsid-like C-terminal" evidence="3">
    <location>
        <begin position="141"/>
        <end position="431"/>
    </location>
</feature>
<evidence type="ECO:0000313" key="4">
    <source>
        <dbReference type="EMBL" id="MBS3019134.1"/>
    </source>
</evidence>
<reference evidence="4 5" key="1">
    <citation type="submission" date="2020-03" db="EMBL/GenBank/DDBJ databases">
        <title>The role of nitrogen metabolism on polyethylene biodegradation.</title>
        <authorList>
            <person name="Peixoto J."/>
            <person name="Vizzotto C.S."/>
            <person name="Ramos A."/>
            <person name="Alves G."/>
            <person name="Steindorff A."/>
            <person name="Kruger R."/>
        </authorList>
    </citation>
    <scope>NUCLEOTIDE SEQUENCE [LARGE SCALE GENOMIC DNA]</scope>
    <source>
        <strain evidence="4 5">PE63</strain>
    </source>
</reference>
<sequence>MSLVTQLRSERAQLNTQLQALAKKEAGGETLSAEELQQFTSLESQMADLTAKITRAESAERLAASAAVPVTESGRGITSPPVAAPHITVHDNAPAGTRVAQMARMIAQAQGNQMQAAELARQGGLDEGVVMALSTTTPGAGGVLIPENMAREVIESLRPVSILRSFGVKTLPLINGNMGLPRVKGNTSVGYIGMDTDIPVTGMTFEDLKLQAKKLAALVPISNDLLKFQGVNPQVDAIVVDDLFTSVGLYEDITFIRSNGNGGLTPKGLRYWAPAFNVVAAPAGATMADIDAFCGSLMLRVELANAKLASCGWMMNPRTVRFLQTVRDGNGNLAFPEINEGRFKGYPYKLSTQIPINLGAGGDESEIYFGDYSDCYIGETGQLALAYSTEASYKDANGDTVSAFQRDQTLVRVINHNDFGPRHVESVAVGTGVKWGKEMLA</sequence>
<organism evidence="4 5">
    <name type="scientific">Comamonas brasiliensis</name>
    <dbReference type="NCBI Taxonomy" id="1812482"/>
    <lineage>
        <taxon>Bacteria</taxon>
        <taxon>Pseudomonadati</taxon>
        <taxon>Pseudomonadota</taxon>
        <taxon>Betaproteobacteria</taxon>
        <taxon>Burkholderiales</taxon>
        <taxon>Comamonadaceae</taxon>
        <taxon>Comamonas</taxon>
    </lineage>
</organism>
<feature type="coiled-coil region" evidence="2">
    <location>
        <begin position="4"/>
        <end position="59"/>
    </location>
</feature>
<keyword evidence="2" id="KW-0175">Coiled coil</keyword>
<proteinExistence type="predicted"/>
<comment type="subcellular location">
    <subcellularLocation>
        <location evidence="1">Virion</location>
    </subcellularLocation>
</comment>
<protein>
    <recommendedName>
        <fullName evidence="3">Phage capsid-like C-terminal domain-containing protein</fullName>
    </recommendedName>
</protein>
<dbReference type="InterPro" id="IPR054612">
    <property type="entry name" value="Phage_capsid-like_C"/>
</dbReference>
<evidence type="ECO:0000313" key="5">
    <source>
        <dbReference type="Proteomes" id="UP001647436"/>
    </source>
</evidence>
<accession>A0ABS5LRZ4</accession>
<dbReference type="Proteomes" id="UP001647436">
    <property type="component" value="Unassembled WGS sequence"/>
</dbReference>
<dbReference type="SUPFAM" id="SSF56563">
    <property type="entry name" value="Major capsid protein gp5"/>
    <property type="match status" value="1"/>
</dbReference>